<dbReference type="Gene3D" id="3.60.20.10">
    <property type="entry name" value="Glutamine Phosphoribosylpyrophosphate, subunit 1, domain 1"/>
    <property type="match status" value="1"/>
</dbReference>
<dbReference type="EMBL" id="JBHSVR010000001">
    <property type="protein sequence ID" value="MFC6635811.1"/>
    <property type="molecule type" value="Genomic_DNA"/>
</dbReference>
<dbReference type="InterPro" id="IPR043146">
    <property type="entry name" value="Penicillin_amidase_N_B-knob"/>
</dbReference>
<dbReference type="InterPro" id="IPR002692">
    <property type="entry name" value="S45"/>
</dbReference>
<protein>
    <submittedName>
        <fullName evidence="6">Penicillin acylase family protein</fullName>
    </submittedName>
</protein>
<dbReference type="PANTHER" id="PTHR34218">
    <property type="entry name" value="PEPTIDASE S45 PENICILLIN AMIDASE"/>
    <property type="match status" value="1"/>
</dbReference>
<comment type="caution">
    <text evidence="6">The sequence shown here is derived from an EMBL/GenBank/DDBJ whole genome shotgun (WGS) entry which is preliminary data.</text>
</comment>
<keyword evidence="3" id="KW-0865">Zymogen</keyword>
<dbReference type="PIRSF" id="PIRSF001227">
    <property type="entry name" value="Pen_acylase"/>
    <property type="match status" value="1"/>
</dbReference>
<reference evidence="7" key="1">
    <citation type="journal article" date="2019" name="Int. J. Syst. Evol. Microbiol.">
        <title>The Global Catalogue of Microorganisms (GCM) 10K type strain sequencing project: providing services to taxonomists for standard genome sequencing and annotation.</title>
        <authorList>
            <consortium name="The Broad Institute Genomics Platform"/>
            <consortium name="The Broad Institute Genome Sequencing Center for Infectious Disease"/>
            <person name="Wu L."/>
            <person name="Ma J."/>
        </authorList>
    </citation>
    <scope>NUCLEOTIDE SEQUENCE [LARGE SCALE GENOMIC DNA]</scope>
    <source>
        <strain evidence="7">CGMCC 1.13718</strain>
    </source>
</reference>
<gene>
    <name evidence="6" type="ORF">ACFQBM_21280</name>
</gene>
<dbReference type="InterPro" id="IPR014395">
    <property type="entry name" value="Pen/GL7ACA/AHL_acylase"/>
</dbReference>
<dbReference type="CDD" id="cd03747">
    <property type="entry name" value="Ntn_PGA_like"/>
    <property type="match status" value="1"/>
</dbReference>
<evidence type="ECO:0000256" key="1">
    <source>
        <dbReference type="ARBA" id="ARBA00006586"/>
    </source>
</evidence>
<comment type="similarity">
    <text evidence="1">Belongs to the peptidase S45 family.</text>
</comment>
<evidence type="ECO:0000313" key="6">
    <source>
        <dbReference type="EMBL" id="MFC6635811.1"/>
    </source>
</evidence>
<keyword evidence="5" id="KW-0472">Membrane</keyword>
<sequence length="786" mass="87642">MTQSSSPKRLLPRLLFGLSAFIVISLLGAWLWLRQSLPVLEGALETGGLLKAPVTISRDAQGIPLIESEDRNSTAFALGFLHAQERFFQMDLLRRNSAGELSELVGGATLKHDQAVRLHQFRKRAERNIAALPRAQRQLLEKYVQGVNYGLQQLGAKPWEYMLLGREPEPWTSADSLLTIFSMYLTLQSPIGKFELRDTALAELLPRDLYEFYFPTGGSWDAPLIGEARGPIALPETPIASLLEEGEAVAYRVMASDDSVYGSNNWVVGGALTEHGGAILADDMHLELNVPNIWYRAGWSLPGSGRTMRGATLPGGPIAVIGSNGLVAWGFTNTFGDWGDLIPLELSEDGSQYRTPDGWREFELEREVIAIKEAEPESLEVRKTIWGPVVAENGRGIPLAYRWIAHDIRGGNLNLLHLEAVASAKEALDLGPQLGIPHQNLVVGDRDGHIGWTVGGAIPRRVGFDGSRSQSWADGSAYWDGYLSVEEQPRVYDPPSHRIWTANGRTMDGDYLHVMGNHGYALGARQQQIRDDLFTRETFDEQSLLDIQLDDRAVFLQRWQEHLVALLNGQDSYRDVREQVQNWGGRASADSVGYRIVRNYRLEFMKITTAPVLTYMRRHQPDFSFGPLKRQFEYALWEMAQQEPAQLLNPDFESWRSLKLAALDRVLAEMGEDGRPLGEQTWGVENTARIQHPLGRVVAAVNWFTAMPADQLSGDTHMPRYQSRSNGASERMVVAPGREAHAIFHMATGQSAHPLSPFFGNGHGDWVDGKPSPLVEGEVRYSLTLR</sequence>
<evidence type="ECO:0000256" key="2">
    <source>
        <dbReference type="ARBA" id="ARBA00022801"/>
    </source>
</evidence>
<name>A0ABW1YT68_9GAMM</name>
<dbReference type="PANTHER" id="PTHR34218:SF4">
    <property type="entry name" value="ACYL-HOMOSERINE LACTONE ACYLASE QUIP"/>
    <property type="match status" value="1"/>
</dbReference>
<dbReference type="Gene3D" id="2.30.120.10">
    <property type="match status" value="1"/>
</dbReference>
<dbReference type="Gene3D" id="1.10.439.10">
    <property type="entry name" value="Penicillin Amidohydrolase, domain 1"/>
    <property type="match status" value="1"/>
</dbReference>
<keyword evidence="5" id="KW-0812">Transmembrane</keyword>
<accession>A0ABW1YT68</accession>
<dbReference type="Pfam" id="PF01804">
    <property type="entry name" value="Penicil_amidase"/>
    <property type="match status" value="1"/>
</dbReference>
<dbReference type="SUPFAM" id="SSF56235">
    <property type="entry name" value="N-terminal nucleophile aminohydrolases (Ntn hydrolases)"/>
    <property type="match status" value="1"/>
</dbReference>
<keyword evidence="5" id="KW-1133">Transmembrane helix</keyword>
<dbReference type="Proteomes" id="UP001596425">
    <property type="component" value="Unassembled WGS sequence"/>
</dbReference>
<comment type="subunit">
    <text evidence="4">Heterodimer of an alpha subunit and a beta subunit processed from the same precursor.</text>
</comment>
<evidence type="ECO:0000256" key="5">
    <source>
        <dbReference type="SAM" id="Phobius"/>
    </source>
</evidence>
<dbReference type="InterPro" id="IPR023343">
    <property type="entry name" value="Penicillin_amidase_dom1"/>
</dbReference>
<dbReference type="InterPro" id="IPR029055">
    <property type="entry name" value="Ntn_hydrolases_N"/>
</dbReference>
<dbReference type="RefSeq" id="WP_193194179.1">
    <property type="nucleotide sequence ID" value="NZ_JACZFR010000054.1"/>
</dbReference>
<feature type="transmembrane region" description="Helical" evidence="5">
    <location>
        <begin position="12"/>
        <end position="33"/>
    </location>
</feature>
<evidence type="ECO:0000313" key="7">
    <source>
        <dbReference type="Proteomes" id="UP001596425"/>
    </source>
</evidence>
<dbReference type="Gene3D" id="1.10.1400.10">
    <property type="match status" value="1"/>
</dbReference>
<dbReference type="InterPro" id="IPR043147">
    <property type="entry name" value="Penicillin_amidase_A-knob"/>
</dbReference>
<proteinExistence type="inferred from homology"/>
<organism evidence="6 7">
    <name type="scientific">Microbulbifer taiwanensis</name>
    <dbReference type="NCBI Taxonomy" id="986746"/>
    <lineage>
        <taxon>Bacteria</taxon>
        <taxon>Pseudomonadati</taxon>
        <taxon>Pseudomonadota</taxon>
        <taxon>Gammaproteobacteria</taxon>
        <taxon>Cellvibrionales</taxon>
        <taxon>Microbulbiferaceae</taxon>
        <taxon>Microbulbifer</taxon>
    </lineage>
</organism>
<evidence type="ECO:0000256" key="4">
    <source>
        <dbReference type="ARBA" id="ARBA00038735"/>
    </source>
</evidence>
<keyword evidence="2" id="KW-0378">Hydrolase</keyword>
<evidence type="ECO:0000256" key="3">
    <source>
        <dbReference type="ARBA" id="ARBA00023145"/>
    </source>
</evidence>
<keyword evidence="7" id="KW-1185">Reference proteome</keyword>